<dbReference type="EMBL" id="JANPWB010000014">
    <property type="protein sequence ID" value="KAJ1098826.1"/>
    <property type="molecule type" value="Genomic_DNA"/>
</dbReference>
<name>A0AAV7M4T7_PLEWA</name>
<dbReference type="Proteomes" id="UP001066276">
    <property type="component" value="Chromosome 10"/>
</dbReference>
<keyword evidence="2" id="KW-1185">Reference proteome</keyword>
<gene>
    <name evidence="1" type="ORF">NDU88_003933</name>
</gene>
<evidence type="ECO:0000313" key="2">
    <source>
        <dbReference type="Proteomes" id="UP001066276"/>
    </source>
</evidence>
<proteinExistence type="predicted"/>
<comment type="caution">
    <text evidence="1">The sequence shown here is derived from an EMBL/GenBank/DDBJ whole genome shotgun (WGS) entry which is preliminary data.</text>
</comment>
<reference evidence="1" key="1">
    <citation type="journal article" date="2022" name="bioRxiv">
        <title>Sequencing and chromosome-scale assembly of the giantPleurodeles waltlgenome.</title>
        <authorList>
            <person name="Brown T."/>
            <person name="Elewa A."/>
            <person name="Iarovenko S."/>
            <person name="Subramanian E."/>
            <person name="Araus A.J."/>
            <person name="Petzold A."/>
            <person name="Susuki M."/>
            <person name="Suzuki K.-i.T."/>
            <person name="Hayashi T."/>
            <person name="Toyoda A."/>
            <person name="Oliveira C."/>
            <person name="Osipova E."/>
            <person name="Leigh N.D."/>
            <person name="Simon A."/>
            <person name="Yun M.H."/>
        </authorList>
    </citation>
    <scope>NUCLEOTIDE SEQUENCE</scope>
    <source>
        <strain evidence="1">20211129_DDA</strain>
        <tissue evidence="1">Liver</tissue>
    </source>
</reference>
<sequence length="83" mass="8682">MAAISWCMCSVASSKREAASAATELVIFGDATGQGSATASKNSNWWECLPADLPVGIATRKGGFYESLGLHRANEGVMRQCGV</sequence>
<dbReference type="AlphaFoldDB" id="A0AAV7M4T7"/>
<protein>
    <submittedName>
        <fullName evidence="1">Uncharacterized protein</fullName>
    </submittedName>
</protein>
<accession>A0AAV7M4T7</accession>
<organism evidence="1 2">
    <name type="scientific">Pleurodeles waltl</name>
    <name type="common">Iberian ribbed newt</name>
    <dbReference type="NCBI Taxonomy" id="8319"/>
    <lineage>
        <taxon>Eukaryota</taxon>
        <taxon>Metazoa</taxon>
        <taxon>Chordata</taxon>
        <taxon>Craniata</taxon>
        <taxon>Vertebrata</taxon>
        <taxon>Euteleostomi</taxon>
        <taxon>Amphibia</taxon>
        <taxon>Batrachia</taxon>
        <taxon>Caudata</taxon>
        <taxon>Salamandroidea</taxon>
        <taxon>Salamandridae</taxon>
        <taxon>Pleurodelinae</taxon>
        <taxon>Pleurodeles</taxon>
    </lineage>
</organism>
<evidence type="ECO:0000313" key="1">
    <source>
        <dbReference type="EMBL" id="KAJ1098826.1"/>
    </source>
</evidence>